<dbReference type="Proteomes" id="UP000299102">
    <property type="component" value="Unassembled WGS sequence"/>
</dbReference>
<name>A0A4C1UI42_EUMVA</name>
<organism evidence="2 3">
    <name type="scientific">Eumeta variegata</name>
    <name type="common">Bagworm moth</name>
    <name type="synonym">Eumeta japonica</name>
    <dbReference type="NCBI Taxonomy" id="151549"/>
    <lineage>
        <taxon>Eukaryota</taxon>
        <taxon>Metazoa</taxon>
        <taxon>Ecdysozoa</taxon>
        <taxon>Arthropoda</taxon>
        <taxon>Hexapoda</taxon>
        <taxon>Insecta</taxon>
        <taxon>Pterygota</taxon>
        <taxon>Neoptera</taxon>
        <taxon>Endopterygota</taxon>
        <taxon>Lepidoptera</taxon>
        <taxon>Glossata</taxon>
        <taxon>Ditrysia</taxon>
        <taxon>Tineoidea</taxon>
        <taxon>Psychidae</taxon>
        <taxon>Oiketicinae</taxon>
        <taxon>Eumeta</taxon>
    </lineage>
</organism>
<protein>
    <submittedName>
        <fullName evidence="2">Uncharacterized protein</fullName>
    </submittedName>
</protein>
<proteinExistence type="predicted"/>
<reference evidence="2 3" key="1">
    <citation type="journal article" date="2019" name="Commun. Biol.">
        <title>The bagworm genome reveals a unique fibroin gene that provides high tensile strength.</title>
        <authorList>
            <person name="Kono N."/>
            <person name="Nakamura H."/>
            <person name="Ohtoshi R."/>
            <person name="Tomita M."/>
            <person name="Numata K."/>
            <person name="Arakawa K."/>
        </authorList>
    </citation>
    <scope>NUCLEOTIDE SEQUENCE [LARGE SCALE GENOMIC DNA]</scope>
</reference>
<sequence>MYTYKAILACLNRSFVGWRRPVTGNSPAHLHSDMESLITLWNPLTSFVPPRLTFLTLFLLIARPTEQNINIFYFTIQKFELHESQQAKQMSNAAHDDAPPASRCASPQSGRVSGLRGGPRYNICSYGFGKSISSRLSREKRTQYLYILHAGGFTS</sequence>
<comment type="caution">
    <text evidence="2">The sequence shown here is derived from an EMBL/GenBank/DDBJ whole genome shotgun (WGS) entry which is preliminary data.</text>
</comment>
<gene>
    <name evidence="2" type="ORF">EVAR_15090_1</name>
</gene>
<dbReference type="AlphaFoldDB" id="A0A4C1UI42"/>
<keyword evidence="3" id="KW-1185">Reference proteome</keyword>
<accession>A0A4C1UI42</accession>
<feature type="region of interest" description="Disordered" evidence="1">
    <location>
        <begin position="87"/>
        <end position="113"/>
    </location>
</feature>
<evidence type="ECO:0000256" key="1">
    <source>
        <dbReference type="SAM" id="MobiDB-lite"/>
    </source>
</evidence>
<evidence type="ECO:0000313" key="3">
    <source>
        <dbReference type="Proteomes" id="UP000299102"/>
    </source>
</evidence>
<dbReference type="EMBL" id="BGZK01000176">
    <property type="protein sequence ID" value="GBP26078.1"/>
    <property type="molecule type" value="Genomic_DNA"/>
</dbReference>
<evidence type="ECO:0000313" key="2">
    <source>
        <dbReference type="EMBL" id="GBP26078.1"/>
    </source>
</evidence>